<evidence type="ECO:0000256" key="1">
    <source>
        <dbReference type="ARBA" id="ARBA00022432"/>
    </source>
</evidence>
<dbReference type="AlphaFoldDB" id="A0A382L4G4"/>
<organism evidence="4">
    <name type="scientific">marine metagenome</name>
    <dbReference type="NCBI Taxonomy" id="408172"/>
    <lineage>
        <taxon>unclassified sequences</taxon>
        <taxon>metagenomes</taxon>
        <taxon>ecological metagenomes</taxon>
    </lineage>
</organism>
<keyword evidence="2" id="KW-0324">Glycolysis</keyword>
<dbReference type="InterPro" id="IPR046348">
    <property type="entry name" value="SIS_dom_sf"/>
</dbReference>
<gene>
    <name evidence="4" type="ORF">METZ01_LOCUS284414</name>
</gene>
<evidence type="ECO:0000313" key="4">
    <source>
        <dbReference type="EMBL" id="SVC31560.1"/>
    </source>
</evidence>
<dbReference type="InterPro" id="IPR001672">
    <property type="entry name" value="G6P_Isomerase"/>
</dbReference>
<dbReference type="EMBL" id="UINC01084689">
    <property type="protein sequence ID" value="SVC31560.1"/>
    <property type="molecule type" value="Genomic_DNA"/>
</dbReference>
<reference evidence="4" key="1">
    <citation type="submission" date="2018-05" db="EMBL/GenBank/DDBJ databases">
        <authorList>
            <person name="Lanie J.A."/>
            <person name="Ng W.-L."/>
            <person name="Kazmierczak K.M."/>
            <person name="Andrzejewski T.M."/>
            <person name="Davidsen T.M."/>
            <person name="Wayne K.J."/>
            <person name="Tettelin H."/>
            <person name="Glass J.I."/>
            <person name="Rusch D."/>
            <person name="Podicherti R."/>
            <person name="Tsui H.-C.T."/>
            <person name="Winkler M.E."/>
        </authorList>
    </citation>
    <scope>NUCLEOTIDE SEQUENCE</scope>
</reference>
<dbReference type="PANTHER" id="PTHR11469:SF1">
    <property type="entry name" value="GLUCOSE-6-PHOSPHATE ISOMERASE"/>
    <property type="match status" value="1"/>
</dbReference>
<evidence type="ECO:0000256" key="3">
    <source>
        <dbReference type="ARBA" id="ARBA00023235"/>
    </source>
</evidence>
<name>A0A382L4G4_9ZZZZ</name>
<feature type="non-terminal residue" evidence="4">
    <location>
        <position position="218"/>
    </location>
</feature>
<evidence type="ECO:0000256" key="2">
    <source>
        <dbReference type="ARBA" id="ARBA00023152"/>
    </source>
</evidence>
<dbReference type="PANTHER" id="PTHR11469">
    <property type="entry name" value="GLUCOSE-6-PHOSPHATE ISOMERASE"/>
    <property type="match status" value="1"/>
</dbReference>
<keyword evidence="1" id="KW-0312">Gluconeogenesis</keyword>
<dbReference type="GO" id="GO:0006096">
    <property type="term" value="P:glycolytic process"/>
    <property type="evidence" value="ECO:0007669"/>
    <property type="project" value="UniProtKB-KW"/>
</dbReference>
<dbReference type="SUPFAM" id="SSF53697">
    <property type="entry name" value="SIS domain"/>
    <property type="match status" value="1"/>
</dbReference>
<dbReference type="PROSITE" id="PS51463">
    <property type="entry name" value="P_GLUCOSE_ISOMERASE_3"/>
    <property type="match status" value="1"/>
</dbReference>
<sequence>MSSSINKTTIRKQLSEHHKALSKFHLRDLFTQDRDRGKNFTTQFANLYIDFSKNIITNETLDLLLEYAKTLNIKKSIDAMFHGEKINVTEKRAALHFALRAKPGETLGLEDSGVIKKIKDELQKIKEFVSLVNDKKLIGWTNKPLDTFVNIGIGGSDLGPKMVARALNQYCVNKTHSFFISNIDYEQIESLKKRINPETTLFIISSKSFNTIETITNA</sequence>
<accession>A0A382L4G4</accession>
<dbReference type="GO" id="GO:0005829">
    <property type="term" value="C:cytosol"/>
    <property type="evidence" value="ECO:0007669"/>
    <property type="project" value="TreeGrafter"/>
</dbReference>
<evidence type="ECO:0008006" key="5">
    <source>
        <dbReference type="Google" id="ProtNLM"/>
    </source>
</evidence>
<proteinExistence type="predicted"/>
<protein>
    <recommendedName>
        <fullName evidence="5">Glucose-6-phosphate isomerase</fullName>
    </recommendedName>
</protein>
<dbReference type="Pfam" id="PF00342">
    <property type="entry name" value="PGI"/>
    <property type="match status" value="1"/>
</dbReference>
<dbReference type="GO" id="GO:0004347">
    <property type="term" value="F:glucose-6-phosphate isomerase activity"/>
    <property type="evidence" value="ECO:0007669"/>
    <property type="project" value="InterPro"/>
</dbReference>
<dbReference type="GO" id="GO:0097367">
    <property type="term" value="F:carbohydrate derivative binding"/>
    <property type="evidence" value="ECO:0007669"/>
    <property type="project" value="InterPro"/>
</dbReference>
<dbReference type="Gene3D" id="3.40.50.10490">
    <property type="entry name" value="Glucose-6-phosphate isomerase like protein, domain 1"/>
    <property type="match status" value="2"/>
</dbReference>
<dbReference type="GO" id="GO:0051156">
    <property type="term" value="P:glucose 6-phosphate metabolic process"/>
    <property type="evidence" value="ECO:0007669"/>
    <property type="project" value="TreeGrafter"/>
</dbReference>
<keyword evidence="3" id="KW-0413">Isomerase</keyword>
<dbReference type="GO" id="GO:0048029">
    <property type="term" value="F:monosaccharide binding"/>
    <property type="evidence" value="ECO:0007669"/>
    <property type="project" value="TreeGrafter"/>
</dbReference>
<dbReference type="GO" id="GO:0006094">
    <property type="term" value="P:gluconeogenesis"/>
    <property type="evidence" value="ECO:0007669"/>
    <property type="project" value="UniProtKB-KW"/>
</dbReference>